<reference evidence="7 8" key="1">
    <citation type="submission" date="2015-08" db="EMBL/GenBank/DDBJ databases">
        <authorList>
            <person name="Babu N.S."/>
            <person name="Beckwith C.J."/>
            <person name="Beseler K.G."/>
            <person name="Brison A."/>
            <person name="Carone J.V."/>
            <person name="Caskin T.P."/>
            <person name="Diamond M."/>
            <person name="Durham M.E."/>
            <person name="Foxe J.M."/>
            <person name="Go M."/>
            <person name="Henderson B.A."/>
            <person name="Jones I.B."/>
            <person name="McGettigan J.A."/>
            <person name="Micheletti S.J."/>
            <person name="Nasrallah M.E."/>
            <person name="Ortiz D."/>
            <person name="Piller C.R."/>
            <person name="Privatt S.R."/>
            <person name="Schneider S.L."/>
            <person name="Sharp S."/>
            <person name="Smith T.C."/>
            <person name="Stanton J.D."/>
            <person name="Ullery H.E."/>
            <person name="Wilson R.J."/>
            <person name="Serrano M.G."/>
            <person name="Buck G."/>
            <person name="Lee V."/>
            <person name="Wang Y."/>
            <person name="Carvalho R."/>
            <person name="Voegtly L."/>
            <person name="Shi R."/>
            <person name="Duckworth R."/>
            <person name="Johnson A."/>
            <person name="Loviza R."/>
            <person name="Walstead R."/>
            <person name="Shah Z."/>
            <person name="Kiflezghi M."/>
            <person name="Wade K."/>
            <person name="Ball S.L."/>
            <person name="Bradley K.W."/>
            <person name="Asai D.J."/>
            <person name="Bowman C.A."/>
            <person name="Russell D.A."/>
            <person name="Pope W.H."/>
            <person name="Jacobs-Sera D."/>
            <person name="Hendrix R.W."/>
            <person name="Hatfull G.F."/>
        </authorList>
    </citation>
    <scope>NUCLEOTIDE SEQUENCE [LARGE SCALE GENOMIC DNA]</scope>
    <source>
        <strain evidence="7 8">DSM 27648</strain>
    </source>
</reference>
<dbReference type="InterPro" id="IPR029753">
    <property type="entry name" value="D-isomer_DH_CS"/>
</dbReference>
<dbReference type="Proteomes" id="UP000064967">
    <property type="component" value="Chromosome"/>
</dbReference>
<dbReference type="Gene3D" id="3.40.50.720">
    <property type="entry name" value="NAD(P)-binding Rossmann-like Domain"/>
    <property type="match status" value="2"/>
</dbReference>
<dbReference type="EMBL" id="CP012333">
    <property type="protein sequence ID" value="AKV02557.1"/>
    <property type="molecule type" value="Genomic_DNA"/>
</dbReference>
<evidence type="ECO:0000259" key="6">
    <source>
        <dbReference type="Pfam" id="PF02826"/>
    </source>
</evidence>
<gene>
    <name evidence="7" type="ORF">AKJ09_09220</name>
</gene>
<keyword evidence="2 4" id="KW-0560">Oxidoreductase</keyword>
<accession>A0A0K1QA59</accession>
<dbReference type="Pfam" id="PF00389">
    <property type="entry name" value="2-Hacid_dh"/>
    <property type="match status" value="1"/>
</dbReference>
<dbReference type="PROSITE" id="PS00670">
    <property type="entry name" value="D_2_HYDROXYACID_DH_2"/>
    <property type="match status" value="1"/>
</dbReference>
<dbReference type="InterPro" id="IPR036291">
    <property type="entry name" value="NAD(P)-bd_dom_sf"/>
</dbReference>
<dbReference type="InterPro" id="IPR050223">
    <property type="entry name" value="D-isomer_2-hydroxyacid_DH"/>
</dbReference>
<evidence type="ECO:0000259" key="5">
    <source>
        <dbReference type="Pfam" id="PF00389"/>
    </source>
</evidence>
<dbReference type="GO" id="GO:0005829">
    <property type="term" value="C:cytosol"/>
    <property type="evidence" value="ECO:0007669"/>
    <property type="project" value="TreeGrafter"/>
</dbReference>
<dbReference type="OrthoDB" id="9793626at2"/>
<dbReference type="SUPFAM" id="SSF51735">
    <property type="entry name" value="NAD(P)-binding Rossmann-fold domains"/>
    <property type="match status" value="1"/>
</dbReference>
<dbReference type="PANTHER" id="PTHR10996">
    <property type="entry name" value="2-HYDROXYACID DEHYDROGENASE-RELATED"/>
    <property type="match status" value="1"/>
</dbReference>
<dbReference type="FunFam" id="3.40.50.720:FF:000203">
    <property type="entry name" value="D-3-phosphoglycerate dehydrogenase (SerA)"/>
    <property type="match status" value="1"/>
</dbReference>
<dbReference type="InterPro" id="IPR006140">
    <property type="entry name" value="D-isomer_DH_NAD-bd"/>
</dbReference>
<dbReference type="PROSITE" id="PS00671">
    <property type="entry name" value="D_2_HYDROXYACID_DH_3"/>
    <property type="match status" value="1"/>
</dbReference>
<evidence type="ECO:0000313" key="7">
    <source>
        <dbReference type="EMBL" id="AKV02557.1"/>
    </source>
</evidence>
<dbReference type="GO" id="GO:0051287">
    <property type="term" value="F:NAD binding"/>
    <property type="evidence" value="ECO:0007669"/>
    <property type="project" value="InterPro"/>
</dbReference>
<feature type="domain" description="D-isomer specific 2-hydroxyacid dehydrogenase NAD-binding" evidence="6">
    <location>
        <begin position="106"/>
        <end position="285"/>
    </location>
</feature>
<dbReference type="STRING" id="1391654.AKJ09_09220"/>
<dbReference type="CDD" id="cd05301">
    <property type="entry name" value="GDH"/>
    <property type="match status" value="1"/>
</dbReference>
<keyword evidence="3" id="KW-0520">NAD</keyword>
<dbReference type="RefSeq" id="WP_146653459.1">
    <property type="nucleotide sequence ID" value="NZ_CP012333.1"/>
</dbReference>
<evidence type="ECO:0000256" key="4">
    <source>
        <dbReference type="RuleBase" id="RU003719"/>
    </source>
</evidence>
<dbReference type="PANTHER" id="PTHR10996:SF283">
    <property type="entry name" value="GLYOXYLATE_HYDROXYPYRUVATE REDUCTASE B"/>
    <property type="match status" value="1"/>
</dbReference>
<proteinExistence type="inferred from homology"/>
<dbReference type="KEGG" id="llu:AKJ09_09220"/>
<dbReference type="AlphaFoldDB" id="A0A0K1QA59"/>
<protein>
    <submittedName>
        <fullName evidence="7">D-3-phosphoglycerate dehydrogenase</fullName>
    </submittedName>
</protein>
<evidence type="ECO:0000256" key="2">
    <source>
        <dbReference type="ARBA" id="ARBA00023002"/>
    </source>
</evidence>
<feature type="domain" description="D-isomer specific 2-hydroxyacid dehydrogenase catalytic" evidence="5">
    <location>
        <begin position="24"/>
        <end position="316"/>
    </location>
</feature>
<dbReference type="Pfam" id="PF02826">
    <property type="entry name" value="2-Hacid_dh_C"/>
    <property type="match status" value="1"/>
</dbReference>
<dbReference type="GO" id="GO:0016618">
    <property type="term" value="F:hydroxypyruvate reductase [NAD(P)H] activity"/>
    <property type="evidence" value="ECO:0007669"/>
    <property type="project" value="TreeGrafter"/>
</dbReference>
<comment type="similarity">
    <text evidence="1 4">Belongs to the D-isomer specific 2-hydroxyacid dehydrogenase family.</text>
</comment>
<name>A0A0K1QA59_9BACT</name>
<keyword evidence="8" id="KW-1185">Reference proteome</keyword>
<organism evidence="7 8">
    <name type="scientific">Labilithrix luteola</name>
    <dbReference type="NCBI Taxonomy" id="1391654"/>
    <lineage>
        <taxon>Bacteria</taxon>
        <taxon>Pseudomonadati</taxon>
        <taxon>Myxococcota</taxon>
        <taxon>Polyangia</taxon>
        <taxon>Polyangiales</taxon>
        <taxon>Labilitrichaceae</taxon>
        <taxon>Labilithrix</taxon>
    </lineage>
</organism>
<evidence type="ECO:0000313" key="8">
    <source>
        <dbReference type="Proteomes" id="UP000064967"/>
    </source>
</evidence>
<sequence>MATVFVSGTLPGASPARLAELHHVVQDEAGIRSAAFEACRDSVEGIVALLTDRIDGTLLDSAPRLKIVANVAVGVDNVDLAACAARVVVVTNTPDVLTEATADMAFGLLIAAARRIAEGDRLVRSGGFTGWTPTFMLGTRVHGMTLGIVGMGRIGQALARRARGFGMHVLYNQRTRLPEPLERALGATYTQSLDEMLAWADAVSIHCPLTPETRHLFSRERLGRMKEGSILVNTARGPIVDEAALADVLEHGPLSAAGLDVFEEEPTVHPALLARPNAVLAPHIGSADRVTREAMAATAIANVLRVLGGEPALTPVAPRR</sequence>
<dbReference type="PATRIC" id="fig|1391654.3.peg.9341"/>
<dbReference type="GO" id="GO:0030267">
    <property type="term" value="F:glyoxylate reductase (NADPH) activity"/>
    <property type="evidence" value="ECO:0007669"/>
    <property type="project" value="TreeGrafter"/>
</dbReference>
<evidence type="ECO:0000256" key="1">
    <source>
        <dbReference type="ARBA" id="ARBA00005854"/>
    </source>
</evidence>
<dbReference type="InterPro" id="IPR006139">
    <property type="entry name" value="D-isomer_2_OHA_DH_cat_dom"/>
</dbReference>
<dbReference type="SUPFAM" id="SSF52283">
    <property type="entry name" value="Formate/glycerate dehydrogenase catalytic domain-like"/>
    <property type="match status" value="1"/>
</dbReference>
<evidence type="ECO:0000256" key="3">
    <source>
        <dbReference type="ARBA" id="ARBA00023027"/>
    </source>
</evidence>